<dbReference type="PANTHER" id="PTHR43004">
    <property type="entry name" value="TRK SYSTEM POTASSIUM UPTAKE PROTEIN"/>
    <property type="match status" value="1"/>
</dbReference>
<dbReference type="AlphaFoldDB" id="A0AAN6DSR2"/>
<dbReference type="Pfam" id="PF01494">
    <property type="entry name" value="FAD_binding_3"/>
    <property type="match status" value="1"/>
</dbReference>
<dbReference type="PRINTS" id="PR00420">
    <property type="entry name" value="RNGMNOXGNASE"/>
</dbReference>
<reference evidence="5" key="1">
    <citation type="journal article" date="2022" name="bioRxiv">
        <title>Deciphering the potential niche of two novel black yeast fungi from a biological soil crust based on their genomes, phenotypes, and melanin regulation.</title>
        <authorList>
            <consortium name="DOE Joint Genome Institute"/>
            <person name="Carr E.C."/>
            <person name="Barton Q."/>
            <person name="Grambo S."/>
            <person name="Sullivan M."/>
            <person name="Renfro C.M."/>
            <person name="Kuo A."/>
            <person name="Pangilinan J."/>
            <person name="Lipzen A."/>
            <person name="Keymanesh K."/>
            <person name="Savage E."/>
            <person name="Barry K."/>
            <person name="Grigoriev I.V."/>
            <person name="Riekhof W.R."/>
            <person name="Harris S.S."/>
        </authorList>
    </citation>
    <scope>NUCLEOTIDE SEQUENCE</scope>
    <source>
        <strain evidence="5">JF 03-4F</strain>
    </source>
</reference>
<keyword evidence="1" id="KW-0285">Flavoprotein</keyword>
<dbReference type="GO" id="GO:0071949">
    <property type="term" value="F:FAD binding"/>
    <property type="evidence" value="ECO:0007669"/>
    <property type="project" value="InterPro"/>
</dbReference>
<dbReference type="Proteomes" id="UP001203852">
    <property type="component" value="Unassembled WGS sequence"/>
</dbReference>
<dbReference type="GO" id="GO:0016709">
    <property type="term" value="F:oxidoreductase activity, acting on paired donors, with incorporation or reduction of molecular oxygen, NAD(P)H as one donor, and incorporation of one atom of oxygen"/>
    <property type="evidence" value="ECO:0007669"/>
    <property type="project" value="UniProtKB-ARBA"/>
</dbReference>
<dbReference type="EMBL" id="MU404355">
    <property type="protein sequence ID" value="KAI1611861.1"/>
    <property type="molecule type" value="Genomic_DNA"/>
</dbReference>
<dbReference type="Gene3D" id="3.50.50.60">
    <property type="entry name" value="FAD/NAD(P)-binding domain"/>
    <property type="match status" value="1"/>
</dbReference>
<evidence type="ECO:0000259" key="4">
    <source>
        <dbReference type="Pfam" id="PF01494"/>
    </source>
</evidence>
<name>A0AAN6DSR2_9EURO</name>
<sequence>MPHTTLTNGTSAPSADVIETPLLIVGAGPAGASLACFLSAPPYSMTGLLISAAPTTSQTPRAHITNPAAFECLRDIDLEQECLDHAVEGDCMVHTRWCHDMTGEEYGRIYSWGNDPKRRGEYEGASPCHHVDLPQTVFEPIIVQRAAAQGWDVRFRTSFVDFKKEDNGKILSRIRDDLTKTEYLVRSDYLFGCDGARSQVLRELQIPLIKKPGQGLALNVLVKVDLSEYVDARRGNLHWVFQPEREYPDFAWNGLIRMVKPWHEWMFILFPKPGVEYKEPTMEQYTQRCKEIVGRDDLPLEVLDVSKWYINEIVAEYYSDGNIFCLGDAVHRHPPFNGLGSNTCVQDAFNLAWKIKYVSQGLASPTILDTFSTERQPVGVGVITRANQGIRDHVPVWKEMGLMEETVEKRMEIFNSLKTATPEARERRKRVNAAIEGTSHEFHGIGVEMNHHYDSEAVYVADEVKAGRTKPGWPEDPILHHKVSTFPGHRLPHAWLNKTMPEKDHTSTIDLAGHGRFCLITGIGGEKWIKAAQKVSQQLGIEIKAYSIGWGQEYVDVYRDWERRREVEEDGCVLVRPDRFVAWRSMELSDNCDQKLGEVMKAVLGKS</sequence>
<dbReference type="InterPro" id="IPR002938">
    <property type="entry name" value="FAD-bd"/>
</dbReference>
<gene>
    <name evidence="5" type="ORF">EDD36DRAFT_408230</name>
</gene>
<evidence type="ECO:0000256" key="3">
    <source>
        <dbReference type="ARBA" id="ARBA00023002"/>
    </source>
</evidence>
<dbReference type="InterPro" id="IPR036188">
    <property type="entry name" value="FAD/NAD-bd_sf"/>
</dbReference>
<keyword evidence="6" id="KW-1185">Reference proteome</keyword>
<protein>
    <submittedName>
        <fullName evidence="5">2,4-dichlorophenol 6-monooxygenase</fullName>
    </submittedName>
</protein>
<accession>A0AAN6DSR2</accession>
<dbReference type="Gene3D" id="3.30.9.10">
    <property type="entry name" value="D-Amino Acid Oxidase, subunit A, domain 2"/>
    <property type="match status" value="1"/>
</dbReference>
<comment type="caution">
    <text evidence="5">The sequence shown here is derived from an EMBL/GenBank/DDBJ whole genome shotgun (WGS) entry which is preliminary data.</text>
</comment>
<dbReference type="PANTHER" id="PTHR43004:SF8">
    <property type="entry name" value="FAD-BINDING DOMAIN-CONTAINING PROTEIN-RELATED"/>
    <property type="match status" value="1"/>
</dbReference>
<dbReference type="Gene3D" id="3.40.30.120">
    <property type="match status" value="1"/>
</dbReference>
<evidence type="ECO:0000313" key="6">
    <source>
        <dbReference type="Proteomes" id="UP001203852"/>
    </source>
</evidence>
<organism evidence="5 6">
    <name type="scientific">Exophiala viscosa</name>
    <dbReference type="NCBI Taxonomy" id="2486360"/>
    <lineage>
        <taxon>Eukaryota</taxon>
        <taxon>Fungi</taxon>
        <taxon>Dikarya</taxon>
        <taxon>Ascomycota</taxon>
        <taxon>Pezizomycotina</taxon>
        <taxon>Eurotiomycetes</taxon>
        <taxon>Chaetothyriomycetidae</taxon>
        <taxon>Chaetothyriales</taxon>
        <taxon>Herpotrichiellaceae</taxon>
        <taxon>Exophiala</taxon>
    </lineage>
</organism>
<keyword evidence="2" id="KW-0274">FAD</keyword>
<dbReference type="InterPro" id="IPR050641">
    <property type="entry name" value="RIFMO-like"/>
</dbReference>
<evidence type="ECO:0000256" key="2">
    <source>
        <dbReference type="ARBA" id="ARBA00022827"/>
    </source>
</evidence>
<dbReference type="SUPFAM" id="SSF51905">
    <property type="entry name" value="FAD/NAD(P)-binding domain"/>
    <property type="match status" value="1"/>
</dbReference>
<dbReference type="Pfam" id="PF21274">
    <property type="entry name" value="Rng_hyd_C"/>
    <property type="match status" value="1"/>
</dbReference>
<feature type="domain" description="FAD-binding" evidence="4">
    <location>
        <begin position="19"/>
        <end position="385"/>
    </location>
</feature>
<keyword evidence="3" id="KW-0560">Oxidoreductase</keyword>
<evidence type="ECO:0000313" key="5">
    <source>
        <dbReference type="EMBL" id="KAI1611861.1"/>
    </source>
</evidence>
<evidence type="ECO:0000256" key="1">
    <source>
        <dbReference type="ARBA" id="ARBA00022630"/>
    </source>
</evidence>
<proteinExistence type="predicted"/>